<dbReference type="AlphaFoldDB" id="A0A0A1THF5"/>
<dbReference type="SUPFAM" id="SSF103506">
    <property type="entry name" value="Mitochondrial carrier"/>
    <property type="match status" value="1"/>
</dbReference>
<keyword evidence="13" id="KW-1185">Reference proteome</keyword>
<dbReference type="Pfam" id="PF00153">
    <property type="entry name" value="Mito_carr"/>
    <property type="match status" value="3"/>
</dbReference>
<evidence type="ECO:0000256" key="6">
    <source>
        <dbReference type="ARBA" id="ARBA00022792"/>
    </source>
</evidence>
<reference evidence="12 13" key="1">
    <citation type="journal article" date="2015" name="Genome Announc.">
        <title>Draft Genome Sequence and Gene Annotation of the Entomopathogenic Fungus Verticillium hemipterigenum.</title>
        <authorList>
            <person name="Horn F."/>
            <person name="Habel A."/>
            <person name="Scharf D.H."/>
            <person name="Dworschak J."/>
            <person name="Brakhage A.A."/>
            <person name="Guthke R."/>
            <person name="Hertweck C."/>
            <person name="Linde J."/>
        </authorList>
    </citation>
    <scope>NUCLEOTIDE SEQUENCE [LARGE SCALE GENOMIC DNA]</scope>
</reference>
<dbReference type="InterPro" id="IPR018108">
    <property type="entry name" value="MCP_transmembrane"/>
</dbReference>
<evidence type="ECO:0000256" key="5">
    <source>
        <dbReference type="ARBA" id="ARBA00022737"/>
    </source>
</evidence>
<name>A0A0A1THF5_9HYPO</name>
<keyword evidence="4 10" id="KW-0812">Transmembrane</keyword>
<keyword evidence="8" id="KW-0496">Mitochondrion</keyword>
<organism evidence="12 13">
    <name type="scientific">[Torrubiella] hemipterigena</name>
    <dbReference type="NCBI Taxonomy" id="1531966"/>
    <lineage>
        <taxon>Eukaryota</taxon>
        <taxon>Fungi</taxon>
        <taxon>Dikarya</taxon>
        <taxon>Ascomycota</taxon>
        <taxon>Pezizomycotina</taxon>
        <taxon>Sordariomycetes</taxon>
        <taxon>Hypocreomycetidae</taxon>
        <taxon>Hypocreales</taxon>
        <taxon>Clavicipitaceae</taxon>
        <taxon>Clavicipitaceae incertae sedis</taxon>
        <taxon>'Torrubiella' clade</taxon>
    </lineage>
</organism>
<evidence type="ECO:0000313" key="13">
    <source>
        <dbReference type="Proteomes" id="UP000039046"/>
    </source>
</evidence>
<feature type="repeat" description="Solcar" evidence="10">
    <location>
        <begin position="214"/>
        <end position="291"/>
    </location>
</feature>
<accession>A0A0A1THF5</accession>
<comment type="subcellular location">
    <subcellularLocation>
        <location evidence="1">Mitochondrion inner membrane</location>
        <topology evidence="1">Multi-pass membrane protein</topology>
    </subcellularLocation>
</comment>
<evidence type="ECO:0000313" key="12">
    <source>
        <dbReference type="EMBL" id="CEJ94364.1"/>
    </source>
</evidence>
<dbReference type="EMBL" id="CDHN01000007">
    <property type="protein sequence ID" value="CEJ94364.1"/>
    <property type="molecule type" value="Genomic_DNA"/>
</dbReference>
<sequence>MSLSRDARPASAAASTLHAMTPFAVACGSGMIATICIQPIDTVKVRMQLTDRIAGKPSPWGVAKGMVSEGGLMNLYQGLSAGLMRQLVYGTLRLGLFTTFEQQLEARAQRNGSTVGFRERTMAGLGAGAIAAFFGNPTEVVLVRMQADGMKPLQDQQRYKSAIDALRKMTHAEGILSLWKGSGPTIIRAMSTNFGQLAFFSESKFQLKKRTTLGPKSRTAAAAGIAGLAGALISQPFDFVKTRLQNQVTASGKPPTYSSMLDCFIKVVRRDGIIRLYRDIGPYFLRIAPHS</sequence>
<keyword evidence="3 11" id="KW-0813">Transport</keyword>
<keyword evidence="9 10" id="KW-0472">Membrane</keyword>
<evidence type="ECO:0000256" key="4">
    <source>
        <dbReference type="ARBA" id="ARBA00022692"/>
    </source>
</evidence>
<evidence type="ECO:0000256" key="3">
    <source>
        <dbReference type="ARBA" id="ARBA00022448"/>
    </source>
</evidence>
<dbReference type="GO" id="GO:0005743">
    <property type="term" value="C:mitochondrial inner membrane"/>
    <property type="evidence" value="ECO:0007669"/>
    <property type="project" value="UniProtKB-SubCell"/>
</dbReference>
<dbReference type="PROSITE" id="PS51257">
    <property type="entry name" value="PROKAR_LIPOPROTEIN"/>
    <property type="match status" value="1"/>
</dbReference>
<keyword evidence="5" id="KW-0677">Repeat</keyword>
<dbReference type="PANTHER" id="PTHR45618">
    <property type="entry name" value="MITOCHONDRIAL DICARBOXYLATE CARRIER-RELATED"/>
    <property type="match status" value="1"/>
</dbReference>
<evidence type="ECO:0000256" key="11">
    <source>
        <dbReference type="RuleBase" id="RU000488"/>
    </source>
</evidence>
<keyword evidence="7" id="KW-1133">Transmembrane helix</keyword>
<dbReference type="InterPro" id="IPR050391">
    <property type="entry name" value="Mito_Metabolite_Transporter"/>
</dbReference>
<feature type="repeat" description="Solcar" evidence="10">
    <location>
        <begin position="115"/>
        <end position="206"/>
    </location>
</feature>
<evidence type="ECO:0000256" key="10">
    <source>
        <dbReference type="PROSITE-ProRule" id="PRU00282"/>
    </source>
</evidence>
<protein>
    <recommendedName>
        <fullName evidence="14">Mitochondrial 2-oxoglutarate/malate carrier protein</fullName>
    </recommendedName>
</protein>
<feature type="repeat" description="Solcar" evidence="10">
    <location>
        <begin position="17"/>
        <end position="103"/>
    </location>
</feature>
<evidence type="ECO:0000256" key="1">
    <source>
        <dbReference type="ARBA" id="ARBA00004448"/>
    </source>
</evidence>
<evidence type="ECO:0000256" key="7">
    <source>
        <dbReference type="ARBA" id="ARBA00022989"/>
    </source>
</evidence>
<dbReference type="PROSITE" id="PS50920">
    <property type="entry name" value="SOLCAR"/>
    <property type="match status" value="3"/>
</dbReference>
<evidence type="ECO:0000256" key="2">
    <source>
        <dbReference type="ARBA" id="ARBA00006375"/>
    </source>
</evidence>
<dbReference type="FunFam" id="1.50.40.10:FF:000009">
    <property type="entry name" value="Mitochondrial 2-oxoglutarate/malate carrier protein"/>
    <property type="match status" value="1"/>
</dbReference>
<dbReference type="Gene3D" id="1.50.40.10">
    <property type="entry name" value="Mitochondrial carrier domain"/>
    <property type="match status" value="1"/>
</dbReference>
<evidence type="ECO:0000256" key="8">
    <source>
        <dbReference type="ARBA" id="ARBA00023128"/>
    </source>
</evidence>
<gene>
    <name evidence="12" type="ORF">VHEMI09901</name>
</gene>
<keyword evidence="6" id="KW-0999">Mitochondrion inner membrane</keyword>
<dbReference type="HOGENOM" id="CLU_015166_14_1_1"/>
<dbReference type="OrthoDB" id="756301at2759"/>
<dbReference type="Proteomes" id="UP000039046">
    <property type="component" value="Unassembled WGS sequence"/>
</dbReference>
<proteinExistence type="inferred from homology"/>
<comment type="similarity">
    <text evidence="2 11">Belongs to the mitochondrial carrier (TC 2.A.29) family.</text>
</comment>
<dbReference type="InterPro" id="IPR023395">
    <property type="entry name" value="MCP_dom_sf"/>
</dbReference>
<evidence type="ECO:0008006" key="14">
    <source>
        <dbReference type="Google" id="ProtNLM"/>
    </source>
</evidence>
<evidence type="ECO:0000256" key="9">
    <source>
        <dbReference type="ARBA" id="ARBA00023136"/>
    </source>
</evidence>